<sequence length="95" mass="10295">MVQTNFKSVSQKALTCSLAVALAVCPLIQVTQAWAAPAASSARSVLADAVEPFMEQMLKSLVFSSDFYPYYVLNTTGHVTTDKKIANPMAKFFGE</sequence>
<organism evidence="2 3">
    <name type="scientific">Paenibacillus ihbetae</name>
    <dbReference type="NCBI Taxonomy" id="1870820"/>
    <lineage>
        <taxon>Bacteria</taxon>
        <taxon>Bacillati</taxon>
        <taxon>Bacillota</taxon>
        <taxon>Bacilli</taxon>
        <taxon>Bacillales</taxon>
        <taxon>Paenibacillaceae</taxon>
        <taxon>Paenibacillus</taxon>
    </lineage>
</organism>
<feature type="signal peptide" evidence="1">
    <location>
        <begin position="1"/>
        <end position="35"/>
    </location>
</feature>
<gene>
    <name evidence="2" type="ORF">BBD40_07155</name>
</gene>
<name>A0ABX3JVG2_9BACL</name>
<comment type="caution">
    <text evidence="2">The sequence shown here is derived from an EMBL/GenBank/DDBJ whole genome shotgun (WGS) entry which is preliminary data.</text>
</comment>
<feature type="chain" id="PRO_5047151390" evidence="1">
    <location>
        <begin position="36"/>
        <end position="95"/>
    </location>
</feature>
<protein>
    <submittedName>
        <fullName evidence="2">Uncharacterized protein</fullName>
    </submittedName>
</protein>
<keyword evidence="1" id="KW-0732">Signal</keyword>
<reference evidence="2 3" key="1">
    <citation type="submission" date="2016-12" db="EMBL/GenBank/DDBJ databases">
        <title>Genome sequencing and description of Paenibacillus sp. nov. from high altitude lake in the Indian Trans- Himalayas.</title>
        <authorList>
            <person name="Kiran S."/>
            <person name="Swarnkar M.K."/>
            <person name="Rana A."/>
            <person name="Tewari R."/>
            <person name="Gulati A."/>
        </authorList>
    </citation>
    <scope>NUCLEOTIDE SEQUENCE [LARGE SCALE GENOMIC DNA]</scope>
    <source>
        <strain evidence="2 3">IHBB 9951</strain>
    </source>
</reference>
<dbReference type="EMBL" id="MRVI01000001">
    <property type="protein sequence ID" value="OOC61655.1"/>
    <property type="molecule type" value="Genomic_DNA"/>
</dbReference>
<evidence type="ECO:0000313" key="3">
    <source>
        <dbReference type="Proteomes" id="UP000189059"/>
    </source>
</evidence>
<accession>A0ABX3JVG2</accession>
<dbReference type="Proteomes" id="UP000189059">
    <property type="component" value="Unassembled WGS sequence"/>
</dbReference>
<proteinExistence type="predicted"/>
<dbReference type="RefSeq" id="WP_077566460.1">
    <property type="nucleotide sequence ID" value="NZ_MRVI01000001.1"/>
</dbReference>
<keyword evidence="3" id="KW-1185">Reference proteome</keyword>
<evidence type="ECO:0000256" key="1">
    <source>
        <dbReference type="SAM" id="SignalP"/>
    </source>
</evidence>
<evidence type="ECO:0000313" key="2">
    <source>
        <dbReference type="EMBL" id="OOC61655.1"/>
    </source>
</evidence>